<organism evidence="1 2">
    <name type="scientific">Popillia japonica</name>
    <name type="common">Japanese beetle</name>
    <dbReference type="NCBI Taxonomy" id="7064"/>
    <lineage>
        <taxon>Eukaryota</taxon>
        <taxon>Metazoa</taxon>
        <taxon>Ecdysozoa</taxon>
        <taxon>Arthropoda</taxon>
        <taxon>Hexapoda</taxon>
        <taxon>Insecta</taxon>
        <taxon>Pterygota</taxon>
        <taxon>Neoptera</taxon>
        <taxon>Endopterygota</taxon>
        <taxon>Coleoptera</taxon>
        <taxon>Polyphaga</taxon>
        <taxon>Scarabaeiformia</taxon>
        <taxon>Scarabaeidae</taxon>
        <taxon>Rutelinae</taxon>
        <taxon>Popillia</taxon>
    </lineage>
</organism>
<comment type="caution">
    <text evidence="1">The sequence shown here is derived from an EMBL/GenBank/DDBJ whole genome shotgun (WGS) entry which is preliminary data.</text>
</comment>
<sequence length="109" mass="12704">MKNWYETFELMGDLCSPLKPEEKIYEELVQIVQEHLQPAPSVISERHKFRLRRQEKGESVTQYMVVLRPYIVRTRCSTCAIMFVHFPVPALQGQLGKNQQNGEVRLAGK</sequence>
<protein>
    <recommendedName>
        <fullName evidence="3">Retrotransposon gag domain-containing protein</fullName>
    </recommendedName>
</protein>
<dbReference type="AlphaFoldDB" id="A0AAW1M932"/>
<keyword evidence="2" id="KW-1185">Reference proteome</keyword>
<evidence type="ECO:0000313" key="1">
    <source>
        <dbReference type="EMBL" id="KAK9744500.1"/>
    </source>
</evidence>
<accession>A0AAW1M932</accession>
<dbReference type="Proteomes" id="UP001458880">
    <property type="component" value="Unassembled WGS sequence"/>
</dbReference>
<evidence type="ECO:0000313" key="2">
    <source>
        <dbReference type="Proteomes" id="UP001458880"/>
    </source>
</evidence>
<dbReference type="EMBL" id="JASPKY010000057">
    <property type="protein sequence ID" value="KAK9744500.1"/>
    <property type="molecule type" value="Genomic_DNA"/>
</dbReference>
<name>A0AAW1M932_POPJA</name>
<evidence type="ECO:0008006" key="3">
    <source>
        <dbReference type="Google" id="ProtNLM"/>
    </source>
</evidence>
<gene>
    <name evidence="1" type="ORF">QE152_g7710</name>
</gene>
<proteinExistence type="predicted"/>
<reference evidence="1 2" key="1">
    <citation type="journal article" date="2024" name="BMC Genomics">
        <title>De novo assembly and annotation of Popillia japonica's genome with initial clues to its potential as an invasive pest.</title>
        <authorList>
            <person name="Cucini C."/>
            <person name="Boschi S."/>
            <person name="Funari R."/>
            <person name="Cardaioli E."/>
            <person name="Iannotti N."/>
            <person name="Marturano G."/>
            <person name="Paoli F."/>
            <person name="Bruttini M."/>
            <person name="Carapelli A."/>
            <person name="Frati F."/>
            <person name="Nardi F."/>
        </authorList>
    </citation>
    <scope>NUCLEOTIDE SEQUENCE [LARGE SCALE GENOMIC DNA]</scope>
    <source>
        <strain evidence="1">DMR45628</strain>
    </source>
</reference>